<accession>A0A8T8E3K2</accession>
<dbReference type="RefSeq" id="WP_204748514.1">
    <property type="nucleotide sequence ID" value="NZ_CP069188.1"/>
</dbReference>
<keyword evidence="6" id="KW-1185">Reference proteome</keyword>
<dbReference type="InterPro" id="IPR036188">
    <property type="entry name" value="FAD/NAD-bd_sf"/>
</dbReference>
<feature type="domain" description="FAD-dependent oxidoreductase 2 FAD-binding" evidence="4">
    <location>
        <begin position="3"/>
        <end position="35"/>
    </location>
</feature>
<evidence type="ECO:0000256" key="1">
    <source>
        <dbReference type="ARBA" id="ARBA00022630"/>
    </source>
</evidence>
<dbReference type="PANTHER" id="PTHR48105">
    <property type="entry name" value="THIOREDOXIN REDUCTASE 1-RELATED-RELATED"/>
    <property type="match status" value="1"/>
</dbReference>
<dbReference type="InterPro" id="IPR050097">
    <property type="entry name" value="Ferredoxin-NADP_redctase_2"/>
</dbReference>
<proteinExistence type="predicted"/>
<dbReference type="KEGG" id="hsal:JMJ58_04530"/>
<dbReference type="OrthoDB" id="341719at2157"/>
<reference evidence="5 6" key="1">
    <citation type="submission" date="2021-01" db="EMBL/GenBank/DDBJ databases">
        <title>Genome Sequence and Methylation Pattern of Haloterrigena salifodinae BOL5-1, An Extremely Halophilic Archaeon from a Bolivian Salt Mine.</title>
        <authorList>
            <person name="DasSarma P."/>
            <person name="Anton B.P."/>
            <person name="DasSarma S.L."/>
            <person name="von Ehrenheim H.A.L."/>
            <person name="Martinez F.L."/>
            <person name="Guzman D."/>
            <person name="Roberts R.J."/>
            <person name="DasSarma S."/>
        </authorList>
    </citation>
    <scope>NUCLEOTIDE SEQUENCE [LARGE SCALE GENOMIC DNA]</scope>
    <source>
        <strain evidence="5 6">BOL5-1</strain>
    </source>
</reference>
<keyword evidence="2" id="KW-0560">Oxidoreductase</keyword>
<dbReference type="GO" id="GO:0016491">
    <property type="term" value="F:oxidoreductase activity"/>
    <property type="evidence" value="ECO:0007669"/>
    <property type="project" value="UniProtKB-KW"/>
</dbReference>
<evidence type="ECO:0000313" key="6">
    <source>
        <dbReference type="Proteomes" id="UP000637819"/>
    </source>
</evidence>
<name>A0A8T8E3K2_9EURY</name>
<organism evidence="5 6">
    <name type="scientific">Haloterrigena salifodinae</name>
    <dbReference type="NCBI Taxonomy" id="2675099"/>
    <lineage>
        <taxon>Archaea</taxon>
        <taxon>Methanobacteriati</taxon>
        <taxon>Methanobacteriota</taxon>
        <taxon>Stenosarchaea group</taxon>
        <taxon>Halobacteria</taxon>
        <taxon>Halobacteriales</taxon>
        <taxon>Natrialbaceae</taxon>
        <taxon>Haloterrigena</taxon>
    </lineage>
</organism>
<dbReference type="Pfam" id="PF00890">
    <property type="entry name" value="FAD_binding_2"/>
    <property type="match status" value="1"/>
</dbReference>
<evidence type="ECO:0000256" key="3">
    <source>
        <dbReference type="SAM" id="MobiDB-lite"/>
    </source>
</evidence>
<evidence type="ECO:0000259" key="4">
    <source>
        <dbReference type="Pfam" id="PF00890"/>
    </source>
</evidence>
<dbReference type="Proteomes" id="UP000637819">
    <property type="component" value="Chromosome"/>
</dbReference>
<sequence>MRDVCIVGGGVAGLAASIFTARAGLDTLVIDGGESILARNASLENYPGFPDGVDARRYLQLSRDQARNAGAEFELGRVTRAVPVDGAIPSESREAGETGDETDLEQGFVLETEGGDPVETRRIIAASWSDSEYLVPLDVGRMQRGSKHFVDVDRGGRTAVDGVYAAGRIADEPHQTIVAAGHGAKVGLAVIHDSDANLYHDWVVPEGYFTGRDRDVPPGCEEIDESERRERDEQARETMLEAFAEPLDERPTMHPSVDVDDED</sequence>
<protein>
    <submittedName>
        <fullName evidence="5">NAD(P)/FAD-dependent oxidoreductase</fullName>
    </submittedName>
</protein>
<keyword evidence="1" id="KW-0285">Flavoprotein</keyword>
<dbReference type="SUPFAM" id="SSF51905">
    <property type="entry name" value="FAD/NAD(P)-binding domain"/>
    <property type="match status" value="1"/>
</dbReference>
<dbReference type="GeneID" id="62874364"/>
<dbReference type="AlphaFoldDB" id="A0A8T8E3K2"/>
<dbReference type="PRINTS" id="PR00469">
    <property type="entry name" value="PNDRDTASEII"/>
</dbReference>
<evidence type="ECO:0000313" key="5">
    <source>
        <dbReference type="EMBL" id="QRV16167.1"/>
    </source>
</evidence>
<dbReference type="InterPro" id="IPR003953">
    <property type="entry name" value="FAD-dep_OxRdtase_2_FAD-bd"/>
</dbReference>
<feature type="region of interest" description="Disordered" evidence="3">
    <location>
        <begin position="84"/>
        <end position="106"/>
    </location>
</feature>
<dbReference type="PRINTS" id="PR00368">
    <property type="entry name" value="FADPNR"/>
</dbReference>
<feature type="region of interest" description="Disordered" evidence="3">
    <location>
        <begin position="213"/>
        <end position="263"/>
    </location>
</feature>
<evidence type="ECO:0000256" key="2">
    <source>
        <dbReference type="ARBA" id="ARBA00023002"/>
    </source>
</evidence>
<dbReference type="Gene3D" id="3.50.50.60">
    <property type="entry name" value="FAD/NAD(P)-binding domain"/>
    <property type="match status" value="1"/>
</dbReference>
<feature type="compositionally biased region" description="Basic and acidic residues" evidence="3">
    <location>
        <begin position="226"/>
        <end position="239"/>
    </location>
</feature>
<dbReference type="EMBL" id="CP069188">
    <property type="protein sequence ID" value="QRV16167.1"/>
    <property type="molecule type" value="Genomic_DNA"/>
</dbReference>
<gene>
    <name evidence="5" type="ORF">JMJ58_04530</name>
</gene>